<reference evidence="2" key="1">
    <citation type="submission" date="2019-10" db="EMBL/GenBank/DDBJ databases">
        <title>Description of Paenibacillus glebae sp. nov.</title>
        <authorList>
            <person name="Carlier A."/>
            <person name="Qi S."/>
        </authorList>
    </citation>
    <scope>NUCLEOTIDE SEQUENCE</scope>
    <source>
        <strain evidence="2">LMG 31456</strain>
    </source>
</reference>
<proteinExistence type="predicted"/>
<dbReference type="GO" id="GO:0016887">
    <property type="term" value="F:ATP hydrolysis activity"/>
    <property type="evidence" value="ECO:0007669"/>
    <property type="project" value="InterPro"/>
</dbReference>
<sequence>MSEKNDTSVTKNRPLVSIGHHPIETGQYVIPTKEILKVNSVVKDWVVKRASGGIIYGRPRIGKSQALKYMMEVIPRELGDNLPILKTRCRKYKIPSEDTFFEHLLEDFGHGFPSIGKANKKRSRVSNFLIEKGEKSGLRRVIVFIDEAQRLVELQYDWLMDIYNDLNEAGISMTVILIGQKELLSIRTTMLQQKKAQIIGRFMTKEYEFSGVKSVDEIKTCLTGYDNFSEFPEKSGWSFTRYFFPEAFENGEKLSQFADTIINVFIDIRREHGLSKNFEIPMQYLTLSIEIALKTSGAHGHSKEWLTVNDWRNAVLGSGYVESEIYMALV</sequence>
<protein>
    <submittedName>
        <fullName evidence="2">AAA family ATPase</fullName>
    </submittedName>
</protein>
<gene>
    <name evidence="2" type="ORF">GC093_23710</name>
</gene>
<evidence type="ECO:0000313" key="3">
    <source>
        <dbReference type="Proteomes" id="UP000641588"/>
    </source>
</evidence>
<dbReference type="SUPFAM" id="SSF52540">
    <property type="entry name" value="P-loop containing nucleoside triphosphate hydrolases"/>
    <property type="match status" value="1"/>
</dbReference>
<dbReference type="InterPro" id="IPR049945">
    <property type="entry name" value="AAA_22"/>
</dbReference>
<dbReference type="Proteomes" id="UP000641588">
    <property type="component" value="Unassembled WGS sequence"/>
</dbReference>
<dbReference type="InterPro" id="IPR027417">
    <property type="entry name" value="P-loop_NTPase"/>
</dbReference>
<accession>A0A972GTT0</accession>
<organism evidence="2 3">
    <name type="scientific">Paenibacillus foliorum</name>
    <dbReference type="NCBI Taxonomy" id="2654974"/>
    <lineage>
        <taxon>Bacteria</taxon>
        <taxon>Bacillati</taxon>
        <taxon>Bacillota</taxon>
        <taxon>Bacilli</taxon>
        <taxon>Bacillales</taxon>
        <taxon>Paenibacillaceae</taxon>
        <taxon>Paenibacillus</taxon>
    </lineage>
</organism>
<evidence type="ECO:0000313" key="2">
    <source>
        <dbReference type="EMBL" id="NOU96208.1"/>
    </source>
</evidence>
<evidence type="ECO:0000259" key="1">
    <source>
        <dbReference type="Pfam" id="PF13401"/>
    </source>
</evidence>
<dbReference type="Pfam" id="PF13401">
    <property type="entry name" value="AAA_22"/>
    <property type="match status" value="1"/>
</dbReference>
<name>A0A972GTT0_9BACL</name>
<keyword evidence="3" id="KW-1185">Reference proteome</keyword>
<dbReference type="EMBL" id="WHOD01000089">
    <property type="protein sequence ID" value="NOU96208.1"/>
    <property type="molecule type" value="Genomic_DNA"/>
</dbReference>
<dbReference type="AlphaFoldDB" id="A0A972GTT0"/>
<dbReference type="RefSeq" id="WP_171654444.1">
    <property type="nucleotide sequence ID" value="NZ_WHOD01000089.1"/>
</dbReference>
<comment type="caution">
    <text evidence="2">The sequence shown here is derived from an EMBL/GenBank/DDBJ whole genome shotgun (WGS) entry which is preliminary data.</text>
</comment>
<feature type="domain" description="ORC1/DEAH AAA+ ATPase" evidence="1">
    <location>
        <begin position="50"/>
        <end position="185"/>
    </location>
</feature>
<dbReference type="Gene3D" id="3.40.50.300">
    <property type="entry name" value="P-loop containing nucleotide triphosphate hydrolases"/>
    <property type="match status" value="1"/>
</dbReference>